<gene>
    <name evidence="3" type="ORF">CHLNCDRAFT_34758</name>
</gene>
<proteinExistence type="predicted"/>
<dbReference type="NCBIfam" id="TIGR02251">
    <property type="entry name" value="HIF-SF_euk"/>
    <property type="match status" value="1"/>
</dbReference>
<name>E1Z9K5_CHLVA</name>
<dbReference type="RefSeq" id="XP_005849895.1">
    <property type="nucleotide sequence ID" value="XM_005849833.1"/>
</dbReference>
<accession>E1Z9K5</accession>
<dbReference type="Proteomes" id="UP000008141">
    <property type="component" value="Unassembled WGS sequence"/>
</dbReference>
<dbReference type="FunCoup" id="E1Z9K5">
    <property type="interactions" value="4"/>
</dbReference>
<dbReference type="GO" id="GO:0016791">
    <property type="term" value="F:phosphatase activity"/>
    <property type="evidence" value="ECO:0007669"/>
    <property type="project" value="InterPro"/>
</dbReference>
<dbReference type="FunFam" id="3.40.50.1000:FF:000093">
    <property type="entry name" value="NLI interacting factor-like phosphatase family protein"/>
    <property type="match status" value="1"/>
</dbReference>
<feature type="domain" description="FCP1 homology" evidence="2">
    <location>
        <begin position="142"/>
        <end position="292"/>
    </location>
</feature>
<reference evidence="3 4" key="1">
    <citation type="journal article" date="2010" name="Plant Cell">
        <title>The Chlorella variabilis NC64A genome reveals adaptation to photosymbiosis, coevolution with viruses, and cryptic sex.</title>
        <authorList>
            <person name="Blanc G."/>
            <person name="Duncan G."/>
            <person name="Agarkova I."/>
            <person name="Borodovsky M."/>
            <person name="Gurnon J."/>
            <person name="Kuo A."/>
            <person name="Lindquist E."/>
            <person name="Lucas S."/>
            <person name="Pangilinan J."/>
            <person name="Polle J."/>
            <person name="Salamov A."/>
            <person name="Terry A."/>
            <person name="Yamada T."/>
            <person name="Dunigan D.D."/>
            <person name="Grigoriev I.V."/>
            <person name="Claverie J.M."/>
            <person name="Van Etten J.L."/>
        </authorList>
    </citation>
    <scope>NUCLEOTIDE SEQUENCE [LARGE SCALE GENOMIC DNA]</scope>
    <source>
        <strain evidence="3 4">NC64A</strain>
    </source>
</reference>
<dbReference type="InterPro" id="IPR023214">
    <property type="entry name" value="HAD_sf"/>
</dbReference>
<sequence>MATLVRSLVGGNQGQQDGDGKLLELADQRDDQPTPSSQQEQEEAQEMQEDDGLASVITQVSSRDQQKAAPPPAAQYAVQPADDGSGEVRSTWKNKFRSIFCCLAPSSNEQYVRQDEGPVVIRPIAPQPPSWTEPVLGPQLAQDSGKKTLVLDLDETLVHSSFKPVPQPDYIIPVEIEGRIVDVYVLKRPFVDHFMRAVGSRFEVVVFTASLGKYADPLLDLLDKANVVRWRLFREACYPYEGSYVKDLQCLGRDLGQTIIVDNSPHSYMFQPENALPIGTFIDDMQDQVGRG</sequence>
<dbReference type="KEGG" id="cvr:CHLNCDRAFT_34758"/>
<dbReference type="GeneID" id="17356900"/>
<evidence type="ECO:0000313" key="3">
    <source>
        <dbReference type="EMBL" id="EFN57793.1"/>
    </source>
</evidence>
<dbReference type="InterPro" id="IPR036412">
    <property type="entry name" value="HAD-like_sf"/>
</dbReference>
<dbReference type="EMBL" id="GL433839">
    <property type="protein sequence ID" value="EFN57793.1"/>
    <property type="molecule type" value="Genomic_DNA"/>
</dbReference>
<dbReference type="Gene3D" id="3.40.50.1000">
    <property type="entry name" value="HAD superfamily/HAD-like"/>
    <property type="match status" value="1"/>
</dbReference>
<dbReference type="InterPro" id="IPR011948">
    <property type="entry name" value="Dullard_phosphatase"/>
</dbReference>
<dbReference type="OrthoDB" id="277011at2759"/>
<feature type="region of interest" description="Disordered" evidence="1">
    <location>
        <begin position="1"/>
        <end position="89"/>
    </location>
</feature>
<dbReference type="OMA" id="RESCFPY"/>
<dbReference type="PROSITE" id="PS50969">
    <property type="entry name" value="FCP1"/>
    <property type="match status" value="1"/>
</dbReference>
<dbReference type="SMART" id="SM00577">
    <property type="entry name" value="CPDc"/>
    <property type="match status" value="1"/>
</dbReference>
<feature type="compositionally biased region" description="Acidic residues" evidence="1">
    <location>
        <begin position="40"/>
        <end position="52"/>
    </location>
</feature>
<protein>
    <recommendedName>
        <fullName evidence="2">FCP1 homology domain-containing protein</fullName>
    </recommendedName>
</protein>
<evidence type="ECO:0000256" key="1">
    <source>
        <dbReference type="SAM" id="MobiDB-lite"/>
    </source>
</evidence>
<dbReference type="CDD" id="cd07521">
    <property type="entry name" value="HAD_FCP1-like"/>
    <property type="match status" value="1"/>
</dbReference>
<feature type="compositionally biased region" description="Basic and acidic residues" evidence="1">
    <location>
        <begin position="18"/>
        <end position="32"/>
    </location>
</feature>
<evidence type="ECO:0000259" key="2">
    <source>
        <dbReference type="PROSITE" id="PS50969"/>
    </source>
</evidence>
<evidence type="ECO:0000313" key="4">
    <source>
        <dbReference type="Proteomes" id="UP000008141"/>
    </source>
</evidence>
<dbReference type="STRING" id="554065.E1Z9K5"/>
<dbReference type="InParanoid" id="E1Z9K5"/>
<dbReference type="SUPFAM" id="SSF56784">
    <property type="entry name" value="HAD-like"/>
    <property type="match status" value="1"/>
</dbReference>
<dbReference type="AlphaFoldDB" id="E1Z9K5"/>
<keyword evidence="4" id="KW-1185">Reference proteome</keyword>
<dbReference type="Pfam" id="PF03031">
    <property type="entry name" value="NIF"/>
    <property type="match status" value="1"/>
</dbReference>
<dbReference type="InterPro" id="IPR050365">
    <property type="entry name" value="TIM50"/>
</dbReference>
<organism evidence="4">
    <name type="scientific">Chlorella variabilis</name>
    <name type="common">Green alga</name>
    <dbReference type="NCBI Taxonomy" id="554065"/>
    <lineage>
        <taxon>Eukaryota</taxon>
        <taxon>Viridiplantae</taxon>
        <taxon>Chlorophyta</taxon>
        <taxon>core chlorophytes</taxon>
        <taxon>Trebouxiophyceae</taxon>
        <taxon>Chlorellales</taxon>
        <taxon>Chlorellaceae</taxon>
        <taxon>Chlorella clade</taxon>
        <taxon>Chlorella</taxon>
    </lineage>
</organism>
<dbReference type="PANTHER" id="PTHR12210">
    <property type="entry name" value="DULLARD PROTEIN PHOSPHATASE"/>
    <property type="match status" value="1"/>
</dbReference>
<dbReference type="InterPro" id="IPR004274">
    <property type="entry name" value="FCP1_dom"/>
</dbReference>
<dbReference type="eggNOG" id="KOG1605">
    <property type="taxonomic scope" value="Eukaryota"/>
</dbReference>